<dbReference type="AlphaFoldDB" id="A0A1Y1ZXH2"/>
<proteinExistence type="predicted"/>
<organism evidence="2 3">
    <name type="scientific">Clohesyomyces aquaticus</name>
    <dbReference type="NCBI Taxonomy" id="1231657"/>
    <lineage>
        <taxon>Eukaryota</taxon>
        <taxon>Fungi</taxon>
        <taxon>Dikarya</taxon>
        <taxon>Ascomycota</taxon>
        <taxon>Pezizomycotina</taxon>
        <taxon>Dothideomycetes</taxon>
        <taxon>Pleosporomycetidae</taxon>
        <taxon>Pleosporales</taxon>
        <taxon>Lindgomycetaceae</taxon>
        <taxon>Clohesyomyces</taxon>
    </lineage>
</organism>
<comment type="caution">
    <text evidence="2">The sequence shown here is derived from an EMBL/GenBank/DDBJ whole genome shotgun (WGS) entry which is preliminary data.</text>
</comment>
<feature type="compositionally biased region" description="Low complexity" evidence="1">
    <location>
        <begin position="73"/>
        <end position="82"/>
    </location>
</feature>
<feature type="region of interest" description="Disordered" evidence="1">
    <location>
        <begin position="127"/>
        <end position="151"/>
    </location>
</feature>
<dbReference type="Proteomes" id="UP000193144">
    <property type="component" value="Unassembled WGS sequence"/>
</dbReference>
<evidence type="ECO:0000313" key="2">
    <source>
        <dbReference type="EMBL" id="ORY14918.1"/>
    </source>
</evidence>
<feature type="region of interest" description="Disordered" evidence="1">
    <location>
        <begin position="62"/>
        <end position="82"/>
    </location>
</feature>
<reference evidence="2 3" key="1">
    <citation type="submission" date="2016-07" db="EMBL/GenBank/DDBJ databases">
        <title>Pervasive Adenine N6-methylation of Active Genes in Fungi.</title>
        <authorList>
            <consortium name="DOE Joint Genome Institute"/>
            <person name="Mondo S.J."/>
            <person name="Dannebaum R.O."/>
            <person name="Kuo R.C."/>
            <person name="Labutti K."/>
            <person name="Haridas S."/>
            <person name="Kuo A."/>
            <person name="Salamov A."/>
            <person name="Ahrendt S.R."/>
            <person name="Lipzen A."/>
            <person name="Sullivan W."/>
            <person name="Andreopoulos W.B."/>
            <person name="Clum A."/>
            <person name="Lindquist E."/>
            <person name="Daum C."/>
            <person name="Ramamoorthy G.K."/>
            <person name="Gryganskyi A."/>
            <person name="Culley D."/>
            <person name="Magnuson J.K."/>
            <person name="James T.Y."/>
            <person name="O'Malley M.A."/>
            <person name="Stajich J.E."/>
            <person name="Spatafora J.W."/>
            <person name="Visel A."/>
            <person name="Grigoriev I.V."/>
        </authorList>
    </citation>
    <scope>NUCLEOTIDE SEQUENCE [LARGE SCALE GENOMIC DNA]</scope>
    <source>
        <strain evidence="2 3">CBS 115471</strain>
    </source>
</reference>
<evidence type="ECO:0000256" key="1">
    <source>
        <dbReference type="SAM" id="MobiDB-lite"/>
    </source>
</evidence>
<protein>
    <submittedName>
        <fullName evidence="2">Uncharacterized protein</fullName>
    </submittedName>
</protein>
<dbReference type="EMBL" id="MCFA01000029">
    <property type="protein sequence ID" value="ORY14918.1"/>
    <property type="molecule type" value="Genomic_DNA"/>
</dbReference>
<name>A0A1Y1ZXH2_9PLEO</name>
<evidence type="ECO:0000313" key="3">
    <source>
        <dbReference type="Proteomes" id="UP000193144"/>
    </source>
</evidence>
<sequence length="326" mass="36028">MLADAGRQRKFSVVERRRPYCGGPAGCIRTRRREQKARREPMAGSNCRIRRSFRHRCDLAPSISGDLHGTRHPSTSSTTPTPSLLIYQRRGEPDAAQHRFIWDLGLEPPGSGYIKGPPPAVATQNERIGTTGGPEKQRPARGGHALVKRGSRPGKLATLITRPRGRTAACHRPHPAVDSGHKLAIAIRRCSYVARRVSVCRSARLEADMSSLTQLRPRSHSSCSINPHYPWHLVPASLIGPMELLHVAGPLFVSLFAEAPSRNGKPGAACAVRSSPTEDPDDMLVKLCPLEHRCLRYSTHRITLARLNWLGTVPLQCREHIQLRAT</sequence>
<accession>A0A1Y1ZXH2</accession>
<keyword evidence="3" id="KW-1185">Reference proteome</keyword>
<gene>
    <name evidence="2" type="ORF">BCR34DRAFT_202362</name>
</gene>